<dbReference type="PANTHER" id="PTHR48090">
    <property type="entry name" value="UNDECAPRENYL-PHOSPHATE 4-DEOXY-4-FORMAMIDO-L-ARABINOSE TRANSFERASE-RELATED"/>
    <property type="match status" value="1"/>
</dbReference>
<organism evidence="10 11">
    <name type="scientific">Microbacterium candidum</name>
    <dbReference type="NCBI Taxonomy" id="3041922"/>
    <lineage>
        <taxon>Bacteria</taxon>
        <taxon>Bacillati</taxon>
        <taxon>Actinomycetota</taxon>
        <taxon>Actinomycetes</taxon>
        <taxon>Micrococcales</taxon>
        <taxon>Microbacteriaceae</taxon>
        <taxon>Microbacterium</taxon>
    </lineage>
</organism>
<keyword evidence="3 10" id="KW-0328">Glycosyltransferase</keyword>
<evidence type="ECO:0000256" key="2">
    <source>
        <dbReference type="ARBA" id="ARBA00006739"/>
    </source>
</evidence>
<protein>
    <submittedName>
        <fullName evidence="10">Glycosyltransferase</fullName>
        <ecNumber evidence="10">2.4.-.-</ecNumber>
    </submittedName>
</protein>
<sequence>MTAQPISQKKDVFVSVVTVVDSTSRDVEGLIRATQSLLDQHYTNYELVVVDNGVAIESVRAIHNVLRDVPCVRVLRLARAFPYDTAVFSALESVIGDYTVVLEADVDPIDQIPAFVEALLDGADIVQGLAPQARAHGFVQRIGRRAFYRYNSRSLGVEIPEDATYFTAFTRRALTSVLSSSRQYRYLRHLMRHVGFMIVDLPYTQIRRRERPRHLRAAIVEAVEMVTSYSVHPLRVMSILGVAVAIINLLYAVYVVVVYFSVPDVARGWTTTSLQISIMFLFLSIAVAIISEYVGRLLAESRREPAYFIMEELVSDQTIADETRHNVV</sequence>
<feature type="domain" description="Glycosyltransferase 2-like" evidence="9">
    <location>
        <begin position="29"/>
        <end position="174"/>
    </location>
</feature>
<dbReference type="RefSeq" id="WP_286289262.1">
    <property type="nucleotide sequence ID" value="NZ_JASXSZ010000004.1"/>
</dbReference>
<dbReference type="InterPro" id="IPR001173">
    <property type="entry name" value="Glyco_trans_2-like"/>
</dbReference>
<evidence type="ECO:0000259" key="9">
    <source>
        <dbReference type="Pfam" id="PF00535"/>
    </source>
</evidence>
<keyword evidence="4 10" id="KW-0808">Transferase</keyword>
<dbReference type="GO" id="GO:0016757">
    <property type="term" value="F:glycosyltransferase activity"/>
    <property type="evidence" value="ECO:0007669"/>
    <property type="project" value="UniProtKB-KW"/>
</dbReference>
<feature type="transmembrane region" description="Helical" evidence="8">
    <location>
        <begin position="239"/>
        <end position="262"/>
    </location>
</feature>
<dbReference type="EMBL" id="JASXSZ010000004">
    <property type="protein sequence ID" value="MDL9980306.1"/>
    <property type="molecule type" value="Genomic_DNA"/>
</dbReference>
<keyword evidence="6 8" id="KW-1133">Transmembrane helix</keyword>
<keyword evidence="11" id="KW-1185">Reference proteome</keyword>
<feature type="transmembrane region" description="Helical" evidence="8">
    <location>
        <begin position="274"/>
        <end position="294"/>
    </location>
</feature>
<evidence type="ECO:0000256" key="8">
    <source>
        <dbReference type="SAM" id="Phobius"/>
    </source>
</evidence>
<name>A0ABT7N0W7_9MICO</name>
<dbReference type="EC" id="2.4.-.-" evidence="10"/>
<dbReference type="SUPFAM" id="SSF53448">
    <property type="entry name" value="Nucleotide-diphospho-sugar transferases"/>
    <property type="match status" value="1"/>
</dbReference>
<gene>
    <name evidence="10" type="ORF">QSV35_13265</name>
</gene>
<dbReference type="InterPro" id="IPR029044">
    <property type="entry name" value="Nucleotide-diphossugar_trans"/>
</dbReference>
<evidence type="ECO:0000256" key="3">
    <source>
        <dbReference type="ARBA" id="ARBA00022676"/>
    </source>
</evidence>
<evidence type="ECO:0000256" key="4">
    <source>
        <dbReference type="ARBA" id="ARBA00022679"/>
    </source>
</evidence>
<keyword evidence="5 8" id="KW-0812">Transmembrane</keyword>
<reference evidence="10 11" key="1">
    <citation type="submission" date="2023-06" db="EMBL/GenBank/DDBJ databases">
        <title>Microbacterium sp. nov., isolated from a waste landfill.</title>
        <authorList>
            <person name="Wen W."/>
        </authorList>
    </citation>
    <scope>NUCLEOTIDE SEQUENCE [LARGE SCALE GENOMIC DNA]</scope>
    <source>
        <strain evidence="10 11">ASV49</strain>
    </source>
</reference>
<dbReference type="PANTHER" id="PTHR48090:SF1">
    <property type="entry name" value="PROPHAGE BACTOPRENOL GLUCOSYL TRANSFERASE HOMOLOG"/>
    <property type="match status" value="1"/>
</dbReference>
<evidence type="ECO:0000256" key="6">
    <source>
        <dbReference type="ARBA" id="ARBA00022989"/>
    </source>
</evidence>
<evidence type="ECO:0000256" key="7">
    <source>
        <dbReference type="ARBA" id="ARBA00023136"/>
    </source>
</evidence>
<dbReference type="Proteomes" id="UP001235064">
    <property type="component" value="Unassembled WGS sequence"/>
</dbReference>
<evidence type="ECO:0000256" key="1">
    <source>
        <dbReference type="ARBA" id="ARBA00004141"/>
    </source>
</evidence>
<comment type="subcellular location">
    <subcellularLocation>
        <location evidence="1">Membrane</location>
        <topology evidence="1">Multi-pass membrane protein</topology>
    </subcellularLocation>
</comment>
<comment type="similarity">
    <text evidence="2">Belongs to the glycosyltransferase 2 family.</text>
</comment>
<comment type="caution">
    <text evidence="10">The sequence shown here is derived from an EMBL/GenBank/DDBJ whole genome shotgun (WGS) entry which is preliminary data.</text>
</comment>
<accession>A0ABT7N0W7</accession>
<proteinExistence type="inferred from homology"/>
<dbReference type="InterPro" id="IPR050256">
    <property type="entry name" value="Glycosyltransferase_2"/>
</dbReference>
<dbReference type="Pfam" id="PF00535">
    <property type="entry name" value="Glycos_transf_2"/>
    <property type="match status" value="1"/>
</dbReference>
<dbReference type="Gene3D" id="3.90.550.10">
    <property type="entry name" value="Spore Coat Polysaccharide Biosynthesis Protein SpsA, Chain A"/>
    <property type="match status" value="1"/>
</dbReference>
<keyword evidence="7 8" id="KW-0472">Membrane</keyword>
<evidence type="ECO:0000256" key="5">
    <source>
        <dbReference type="ARBA" id="ARBA00022692"/>
    </source>
</evidence>
<evidence type="ECO:0000313" key="11">
    <source>
        <dbReference type="Proteomes" id="UP001235064"/>
    </source>
</evidence>
<evidence type="ECO:0000313" key="10">
    <source>
        <dbReference type="EMBL" id="MDL9980306.1"/>
    </source>
</evidence>